<dbReference type="Pfam" id="PF04542">
    <property type="entry name" value="Sigma70_r2"/>
    <property type="match status" value="1"/>
</dbReference>
<keyword evidence="4" id="KW-0804">Transcription</keyword>
<evidence type="ECO:0000256" key="1">
    <source>
        <dbReference type="ARBA" id="ARBA00010641"/>
    </source>
</evidence>
<gene>
    <name evidence="8" type="ORF">QWJ41_18340</name>
</gene>
<evidence type="ECO:0000256" key="4">
    <source>
        <dbReference type="ARBA" id="ARBA00023163"/>
    </source>
</evidence>
<keyword evidence="3" id="KW-0731">Sigma factor</keyword>
<evidence type="ECO:0000313" key="8">
    <source>
        <dbReference type="EMBL" id="MDO3397693.1"/>
    </source>
</evidence>
<feature type="domain" description="RNA polymerase sigma-70 region 2" evidence="6">
    <location>
        <begin position="26"/>
        <end position="96"/>
    </location>
</feature>
<dbReference type="Gene3D" id="1.10.10.10">
    <property type="entry name" value="Winged helix-like DNA-binding domain superfamily/Winged helix DNA-binding domain"/>
    <property type="match status" value="1"/>
</dbReference>
<evidence type="ECO:0000256" key="3">
    <source>
        <dbReference type="ARBA" id="ARBA00023082"/>
    </source>
</evidence>
<dbReference type="InterPro" id="IPR013325">
    <property type="entry name" value="RNA_pol_sigma_r2"/>
</dbReference>
<keyword evidence="9" id="KW-1185">Reference proteome</keyword>
<dbReference type="PANTHER" id="PTHR43133:SF66">
    <property type="entry name" value="ECF RNA POLYMERASE SIGMA FACTOR SIGK"/>
    <property type="match status" value="1"/>
</dbReference>
<feature type="compositionally biased region" description="Pro residues" evidence="5">
    <location>
        <begin position="189"/>
        <end position="204"/>
    </location>
</feature>
<evidence type="ECO:0000313" key="9">
    <source>
        <dbReference type="Proteomes" id="UP001168363"/>
    </source>
</evidence>
<feature type="region of interest" description="Disordered" evidence="5">
    <location>
        <begin position="181"/>
        <end position="212"/>
    </location>
</feature>
<evidence type="ECO:0000256" key="2">
    <source>
        <dbReference type="ARBA" id="ARBA00023015"/>
    </source>
</evidence>
<dbReference type="RefSeq" id="WP_302709916.1">
    <property type="nucleotide sequence ID" value="NZ_JAULSC010000024.1"/>
</dbReference>
<protein>
    <submittedName>
        <fullName evidence="8">Sigma factor</fullName>
    </submittedName>
</protein>
<dbReference type="Pfam" id="PF08281">
    <property type="entry name" value="Sigma70_r4_2"/>
    <property type="match status" value="1"/>
</dbReference>
<organism evidence="8 9">
    <name type="scientific">Nocardioides cremeus</name>
    <dbReference type="NCBI Taxonomy" id="3058044"/>
    <lineage>
        <taxon>Bacteria</taxon>
        <taxon>Bacillati</taxon>
        <taxon>Actinomycetota</taxon>
        <taxon>Actinomycetes</taxon>
        <taxon>Propionibacteriales</taxon>
        <taxon>Nocardioidaceae</taxon>
        <taxon>Nocardioides</taxon>
    </lineage>
</organism>
<accession>A0ABT8TX57</accession>
<dbReference type="InterPro" id="IPR007627">
    <property type="entry name" value="RNA_pol_sigma70_r2"/>
</dbReference>
<dbReference type="InterPro" id="IPR039425">
    <property type="entry name" value="RNA_pol_sigma-70-like"/>
</dbReference>
<feature type="domain" description="RNA polymerase sigma factor 70 region 4 type 2" evidence="7">
    <location>
        <begin position="127"/>
        <end position="177"/>
    </location>
</feature>
<dbReference type="Gene3D" id="1.10.1740.10">
    <property type="match status" value="1"/>
</dbReference>
<dbReference type="InterPro" id="IPR013249">
    <property type="entry name" value="RNA_pol_sigma70_r4_t2"/>
</dbReference>
<dbReference type="Proteomes" id="UP001168363">
    <property type="component" value="Unassembled WGS sequence"/>
</dbReference>
<sequence length="212" mass="22554">MKSFREDDDLITRARAGDEAAWAQIYRDHAGRLIVWLRTSPSGDAAAAPEDIAADAWLTAAQNLGKFSGTSDDFAGWLFSIARNVASNRRRTNARRATSPHDTALPGGVDWGTTADGSLVISGNDATRRLLGHLSKREAEVIACIDVVGLDATATSHALGMSVTAVRVARHRGLKRLRSILSAQEPDSEPGPPPEPEVGAPAPPAESRKTDV</sequence>
<dbReference type="EMBL" id="JAULSC010000024">
    <property type="protein sequence ID" value="MDO3397693.1"/>
    <property type="molecule type" value="Genomic_DNA"/>
</dbReference>
<dbReference type="PANTHER" id="PTHR43133">
    <property type="entry name" value="RNA POLYMERASE ECF-TYPE SIGMA FACTO"/>
    <property type="match status" value="1"/>
</dbReference>
<dbReference type="SUPFAM" id="SSF88659">
    <property type="entry name" value="Sigma3 and sigma4 domains of RNA polymerase sigma factors"/>
    <property type="match status" value="1"/>
</dbReference>
<comment type="similarity">
    <text evidence="1">Belongs to the sigma-70 factor family. ECF subfamily.</text>
</comment>
<dbReference type="InterPro" id="IPR013324">
    <property type="entry name" value="RNA_pol_sigma_r3/r4-like"/>
</dbReference>
<comment type="caution">
    <text evidence="8">The sequence shown here is derived from an EMBL/GenBank/DDBJ whole genome shotgun (WGS) entry which is preliminary data.</text>
</comment>
<reference evidence="8" key="1">
    <citation type="submission" date="2023-06" db="EMBL/GenBank/DDBJ databases">
        <title>Genome sequence of Nocardioides sp. SOB44.</title>
        <authorList>
            <person name="Zhang G."/>
        </authorList>
    </citation>
    <scope>NUCLEOTIDE SEQUENCE</scope>
    <source>
        <strain evidence="8">SOB44</strain>
    </source>
</reference>
<name>A0ABT8TX57_9ACTN</name>
<dbReference type="InterPro" id="IPR036388">
    <property type="entry name" value="WH-like_DNA-bd_sf"/>
</dbReference>
<evidence type="ECO:0000256" key="5">
    <source>
        <dbReference type="SAM" id="MobiDB-lite"/>
    </source>
</evidence>
<evidence type="ECO:0000259" key="6">
    <source>
        <dbReference type="Pfam" id="PF04542"/>
    </source>
</evidence>
<evidence type="ECO:0000259" key="7">
    <source>
        <dbReference type="Pfam" id="PF08281"/>
    </source>
</evidence>
<dbReference type="SUPFAM" id="SSF88946">
    <property type="entry name" value="Sigma2 domain of RNA polymerase sigma factors"/>
    <property type="match status" value="1"/>
</dbReference>
<proteinExistence type="inferred from homology"/>
<keyword evidence="2" id="KW-0805">Transcription regulation</keyword>